<evidence type="ECO:0000313" key="2">
    <source>
        <dbReference type="EMBL" id="TYT25695.1"/>
    </source>
</evidence>
<accession>A0A5D4XP16</accession>
<name>A0A5D4XP16_9GAMM</name>
<comment type="caution">
    <text evidence="2">The sequence shown here is derived from an EMBL/GenBank/DDBJ whole genome shotgun (WGS) entry which is preliminary data.</text>
</comment>
<feature type="compositionally biased region" description="Low complexity" evidence="1">
    <location>
        <begin position="46"/>
        <end position="58"/>
    </location>
</feature>
<protein>
    <submittedName>
        <fullName evidence="2">Uncharacterized protein</fullName>
    </submittedName>
</protein>
<feature type="region of interest" description="Disordered" evidence="1">
    <location>
        <begin position="103"/>
        <end position="132"/>
    </location>
</feature>
<organism evidence="2 3">
    <name type="scientific">Luteimonas viscosa</name>
    <dbReference type="NCBI Taxonomy" id="1132694"/>
    <lineage>
        <taxon>Bacteria</taxon>
        <taxon>Pseudomonadati</taxon>
        <taxon>Pseudomonadota</taxon>
        <taxon>Gammaproteobacteria</taxon>
        <taxon>Lysobacterales</taxon>
        <taxon>Lysobacteraceae</taxon>
        <taxon>Luteimonas</taxon>
    </lineage>
</organism>
<dbReference type="RefSeq" id="WP_149102245.1">
    <property type="nucleotide sequence ID" value="NZ_VTFT01000001.1"/>
</dbReference>
<dbReference type="AlphaFoldDB" id="A0A5D4XP16"/>
<gene>
    <name evidence="2" type="ORF">FZO89_05175</name>
</gene>
<dbReference type="OrthoDB" id="5977536at2"/>
<reference evidence="2 3" key="1">
    <citation type="submission" date="2019-08" db="EMBL/GenBank/DDBJ databases">
        <title>Luteimonas viscosus sp. nov., isolated from soil of a sunflower field.</title>
        <authorList>
            <person name="Jianli Z."/>
            <person name="Ying Z."/>
        </authorList>
    </citation>
    <scope>NUCLEOTIDE SEQUENCE [LARGE SCALE GENOMIC DNA]</scope>
    <source>
        <strain evidence="2 3">XBU10</strain>
    </source>
</reference>
<keyword evidence="3" id="KW-1185">Reference proteome</keyword>
<feature type="region of interest" description="Disordered" evidence="1">
    <location>
        <begin position="46"/>
        <end position="81"/>
    </location>
</feature>
<evidence type="ECO:0000256" key="1">
    <source>
        <dbReference type="SAM" id="MobiDB-lite"/>
    </source>
</evidence>
<sequence>MHAHSIGSSHPSTVPAASVPQQRRIRCLLFAGAIIGLLSVGRAAAQEAAEPAAAQAPAPAKPGKNGKVCQQQDVTGSRMKKRVCYTPERWQAREAAAKEMVRELDGKSIPKDASAGFQDFNPSNRTVEHGLP</sequence>
<proteinExistence type="predicted"/>
<dbReference type="EMBL" id="VTFT01000001">
    <property type="protein sequence ID" value="TYT25695.1"/>
    <property type="molecule type" value="Genomic_DNA"/>
</dbReference>
<evidence type="ECO:0000313" key="3">
    <source>
        <dbReference type="Proteomes" id="UP000324973"/>
    </source>
</evidence>
<dbReference type="Proteomes" id="UP000324973">
    <property type="component" value="Unassembled WGS sequence"/>
</dbReference>